<proteinExistence type="predicted"/>
<dbReference type="GeneID" id="83880327"/>
<dbReference type="InterPro" id="IPR052342">
    <property type="entry name" value="MCH/BMMD"/>
</dbReference>
<gene>
    <name evidence="2" type="primary">paaZ_1</name>
    <name evidence="2" type="ORF">PH7735_01268</name>
</gene>
<name>A0A0N7M8T1_9RHOB</name>
<dbReference type="RefSeq" id="WP_082645196.1">
    <property type="nucleotide sequence ID" value="NZ_CYTW01000001.1"/>
</dbReference>
<dbReference type="CDD" id="cd03454">
    <property type="entry name" value="YdeM"/>
    <property type="match status" value="1"/>
</dbReference>
<keyword evidence="3" id="KW-1185">Reference proteome</keyword>
<feature type="domain" description="MaoC-like" evidence="1">
    <location>
        <begin position="20"/>
        <end position="115"/>
    </location>
</feature>
<dbReference type="Proteomes" id="UP000051870">
    <property type="component" value="Unassembled WGS sequence"/>
</dbReference>
<evidence type="ECO:0000259" key="1">
    <source>
        <dbReference type="Pfam" id="PF01575"/>
    </source>
</evidence>
<organism evidence="2 3">
    <name type="scientific">Shimia thalassica</name>
    <dbReference type="NCBI Taxonomy" id="1715693"/>
    <lineage>
        <taxon>Bacteria</taxon>
        <taxon>Pseudomonadati</taxon>
        <taxon>Pseudomonadota</taxon>
        <taxon>Alphaproteobacteria</taxon>
        <taxon>Rhodobacterales</taxon>
        <taxon>Roseobacteraceae</taxon>
    </lineage>
</organism>
<dbReference type="PANTHER" id="PTHR43664:SF1">
    <property type="entry name" value="BETA-METHYLMALYL-COA DEHYDRATASE"/>
    <property type="match status" value="1"/>
</dbReference>
<reference evidence="3" key="1">
    <citation type="submission" date="2015-09" db="EMBL/GenBank/DDBJ databases">
        <authorList>
            <person name="Rodrigo-Torres Lidia"/>
            <person name="Arahal R.David."/>
        </authorList>
    </citation>
    <scope>NUCLEOTIDE SEQUENCE [LARGE SCALE GENOMIC DNA]</scope>
    <source>
        <strain evidence="3">CECT 7735</strain>
    </source>
</reference>
<accession>A0A0N7M8T1</accession>
<sequence length="156" mass="17333">MTSAAKQPPFIPFESFEIGQIQNFGAYEVTKEEIIEFASKYDAQFFHLDEEAAKQSLFGGLCASGWHTCSMTMAMLVENMDKTGRGLGSPGLDELRWLKPVFPGDILSVQMEVMDLLPSKSRPTIGFVVNKVTVNNQKDEPVMSFVSKGIFPRSQS</sequence>
<dbReference type="SUPFAM" id="SSF54637">
    <property type="entry name" value="Thioesterase/thiol ester dehydrase-isomerase"/>
    <property type="match status" value="1"/>
</dbReference>
<dbReference type="STRING" id="1715693.PH7735_01268"/>
<dbReference type="InterPro" id="IPR029069">
    <property type="entry name" value="HotDog_dom_sf"/>
</dbReference>
<protein>
    <submittedName>
        <fullName evidence="2">Bifunctional protein PaaZ</fullName>
    </submittedName>
</protein>
<dbReference type="PANTHER" id="PTHR43664">
    <property type="entry name" value="MONOAMINE OXIDASE-RELATED"/>
    <property type="match status" value="1"/>
</dbReference>
<dbReference type="AlphaFoldDB" id="A0A0N7M8T1"/>
<evidence type="ECO:0000313" key="3">
    <source>
        <dbReference type="Proteomes" id="UP000051870"/>
    </source>
</evidence>
<dbReference type="Pfam" id="PF01575">
    <property type="entry name" value="MaoC_dehydratas"/>
    <property type="match status" value="1"/>
</dbReference>
<dbReference type="InterPro" id="IPR002539">
    <property type="entry name" value="MaoC-like_dom"/>
</dbReference>
<evidence type="ECO:0000313" key="2">
    <source>
        <dbReference type="EMBL" id="CUJ90578.1"/>
    </source>
</evidence>
<dbReference type="EMBL" id="CYTW01000001">
    <property type="protein sequence ID" value="CUJ90578.1"/>
    <property type="molecule type" value="Genomic_DNA"/>
</dbReference>
<dbReference type="Gene3D" id="3.10.129.10">
    <property type="entry name" value="Hotdog Thioesterase"/>
    <property type="match status" value="1"/>
</dbReference>